<feature type="domain" description="PIN" evidence="5">
    <location>
        <begin position="3"/>
        <end position="129"/>
    </location>
</feature>
<gene>
    <name evidence="6" type="ordered locus">LILAB_23725</name>
</gene>
<evidence type="ECO:0000256" key="3">
    <source>
        <dbReference type="ARBA" id="ARBA00022840"/>
    </source>
</evidence>
<dbReference type="GO" id="GO:0005829">
    <property type="term" value="C:cytosol"/>
    <property type="evidence" value="ECO:0007669"/>
    <property type="project" value="TreeGrafter"/>
</dbReference>
<dbReference type="EMBL" id="CP002830">
    <property type="protein sequence ID" value="AEI66640.1"/>
    <property type="molecule type" value="Genomic_DNA"/>
</dbReference>
<reference evidence="6 7" key="1">
    <citation type="journal article" date="2011" name="J. Bacteriol.">
        <title>Genome sequence of the halotolerant marine bacterium Myxococcus fulvus HW-1.</title>
        <authorList>
            <person name="Li Z.F."/>
            <person name="Li X."/>
            <person name="Liu H."/>
            <person name="Liu X."/>
            <person name="Han K."/>
            <person name="Wu Z.H."/>
            <person name="Hu W."/>
            <person name="Li F.F."/>
            <person name="Li Y.Z."/>
        </authorList>
    </citation>
    <scope>NUCLEOTIDE SEQUENCE [LARGE SCALE GENOMIC DNA]</scope>
    <source>
        <strain evidence="7">ATCC BAA-855 / HW-1</strain>
    </source>
</reference>
<dbReference type="SUPFAM" id="SSF52540">
    <property type="entry name" value="P-loop containing nucleoside triphosphate hydrolases"/>
    <property type="match status" value="1"/>
</dbReference>
<evidence type="ECO:0000256" key="2">
    <source>
        <dbReference type="ARBA" id="ARBA00022741"/>
    </source>
</evidence>
<dbReference type="SMART" id="SM00670">
    <property type="entry name" value="PINc"/>
    <property type="match status" value="1"/>
</dbReference>
<evidence type="ECO:0000259" key="5">
    <source>
        <dbReference type="SMART" id="SM00670"/>
    </source>
</evidence>
<name>F8CP62_MYXFH</name>
<accession>F8CP62</accession>
<dbReference type="HOGENOM" id="CLU_022283_2_1_7"/>
<dbReference type="STRING" id="483219.LILAB_23725"/>
<dbReference type="Gene3D" id="3.40.50.300">
    <property type="entry name" value="P-loop containing nucleotide triphosphate hydrolases"/>
    <property type="match status" value="1"/>
</dbReference>
<dbReference type="FunFam" id="3.40.50.300:FF:000013">
    <property type="entry name" value="PhoH family ATPase"/>
    <property type="match status" value="1"/>
</dbReference>
<dbReference type="SUPFAM" id="SSF88723">
    <property type="entry name" value="PIN domain-like"/>
    <property type="match status" value="1"/>
</dbReference>
<evidence type="ECO:0000313" key="6">
    <source>
        <dbReference type="EMBL" id="AEI66640.1"/>
    </source>
</evidence>
<protein>
    <submittedName>
        <fullName evidence="6">PhoH family protein</fullName>
    </submittedName>
</protein>
<dbReference type="InterPro" id="IPR002716">
    <property type="entry name" value="PIN_dom"/>
</dbReference>
<dbReference type="InterPro" id="IPR027417">
    <property type="entry name" value="P-loop_NTPase"/>
</dbReference>
<dbReference type="eggNOG" id="COG1875">
    <property type="taxonomic scope" value="Bacteria"/>
</dbReference>
<evidence type="ECO:0000256" key="4">
    <source>
        <dbReference type="ARBA" id="ARBA00046345"/>
    </source>
</evidence>
<comment type="similarity">
    <text evidence="4">In the N-terminal section; belongs to the PINc/VapC protein family.</text>
</comment>
<dbReference type="CDD" id="cd09883">
    <property type="entry name" value="PIN_VapC_PhoHL-ATPase"/>
    <property type="match status" value="1"/>
</dbReference>
<dbReference type="GO" id="GO:0005524">
    <property type="term" value="F:ATP binding"/>
    <property type="evidence" value="ECO:0007669"/>
    <property type="project" value="UniProtKB-KW"/>
</dbReference>
<proteinExistence type="inferred from homology"/>
<dbReference type="KEGG" id="mfu:LILAB_23725"/>
<dbReference type="PANTHER" id="PTHR30473">
    <property type="entry name" value="PROTEIN PHOH"/>
    <property type="match status" value="1"/>
</dbReference>
<dbReference type="PANTHER" id="PTHR30473:SF2">
    <property type="entry name" value="PIN DOMAIN-CONTAINING PROTEIN"/>
    <property type="match status" value="1"/>
</dbReference>
<dbReference type="InterPro" id="IPR029060">
    <property type="entry name" value="PIN-like_dom_sf"/>
</dbReference>
<keyword evidence="2" id="KW-0547">Nucleotide-binding</keyword>
<dbReference type="Pfam" id="PF02562">
    <property type="entry name" value="PhoH"/>
    <property type="match status" value="1"/>
</dbReference>
<keyword evidence="3" id="KW-0067">ATP-binding</keyword>
<evidence type="ECO:0000256" key="1">
    <source>
        <dbReference type="ARBA" id="ARBA00010393"/>
    </source>
</evidence>
<dbReference type="InterPro" id="IPR003714">
    <property type="entry name" value="PhoH"/>
</dbReference>
<organism evidence="6 7">
    <name type="scientific">Myxococcus fulvus (strain ATCC BAA-855 / HW-1)</name>
    <dbReference type="NCBI Taxonomy" id="483219"/>
    <lineage>
        <taxon>Bacteria</taxon>
        <taxon>Pseudomonadati</taxon>
        <taxon>Myxococcota</taxon>
        <taxon>Myxococcia</taxon>
        <taxon>Myxococcales</taxon>
        <taxon>Cystobacterineae</taxon>
        <taxon>Myxococcaceae</taxon>
        <taxon>Myxococcus</taxon>
    </lineage>
</organism>
<dbReference type="InterPro" id="IPR051451">
    <property type="entry name" value="PhoH2-like"/>
</dbReference>
<dbReference type="Proteomes" id="UP000000488">
    <property type="component" value="Chromosome"/>
</dbReference>
<dbReference type="Pfam" id="PF13638">
    <property type="entry name" value="PIN_4"/>
    <property type="match status" value="1"/>
</dbReference>
<evidence type="ECO:0000313" key="7">
    <source>
        <dbReference type="Proteomes" id="UP000000488"/>
    </source>
</evidence>
<comment type="similarity">
    <text evidence="1">Belongs to the PhoH family.</text>
</comment>
<dbReference type="AlphaFoldDB" id="F8CP62"/>
<dbReference type="Gene3D" id="3.40.50.1010">
    <property type="entry name" value="5'-nuclease"/>
    <property type="match status" value="1"/>
</dbReference>
<sequence length="439" mass="49088">MRKNFILDTNVLLHDPRSIYGFKDNNVIIPIYVIEEIDQFKRDLSELGRNARLVARYLDSFRAEGSLKEGVPLPHGGMLRVSFTERALPPSMADGNLMDNRILGVALDLMEAEPDTQAVFITKDTNLRIRADALGLIAQDYDTERVEITELYTGFAERLVPKDLVDQMYRQGAEVELPDTESLFANQVVLLKDETNPSHTAMGRFNGARGRLVPLARQIKDGTWGVRPRNMEQAFCLDLLLNDDIKLVTIVGKAGTGKTLLAIAAGLQKVTEEGLYQKLLVSRPIFPLGRDIGYLPGSVEEKLNPWMQPIFDNVEFLMNLSRADKKAGRGYHELLDLGLMEIEPLTYIRGRSLPNQFIIVDEAQNLTPHEVKTIITRVGDNTKIILTGDPFQIDNPYVDATNNGLVHVVNRFKSEKIAAHITMAKGERSALAELAANLL</sequence>